<protein>
    <submittedName>
        <fullName evidence="1">Uncharacterized protein</fullName>
    </submittedName>
</protein>
<evidence type="ECO:0000313" key="2">
    <source>
        <dbReference type="Proteomes" id="UP001056120"/>
    </source>
</evidence>
<name>A0ACB9JBP2_9ASTR</name>
<evidence type="ECO:0000313" key="1">
    <source>
        <dbReference type="EMBL" id="KAI3817126.1"/>
    </source>
</evidence>
<proteinExistence type="predicted"/>
<reference evidence="1 2" key="2">
    <citation type="journal article" date="2022" name="Mol. Ecol. Resour.">
        <title>The genomes of chicory, endive, great burdock and yacon provide insights into Asteraceae paleo-polyploidization history and plant inulin production.</title>
        <authorList>
            <person name="Fan W."/>
            <person name="Wang S."/>
            <person name="Wang H."/>
            <person name="Wang A."/>
            <person name="Jiang F."/>
            <person name="Liu H."/>
            <person name="Zhao H."/>
            <person name="Xu D."/>
            <person name="Zhang Y."/>
        </authorList>
    </citation>
    <scope>NUCLEOTIDE SEQUENCE [LARGE SCALE GENOMIC DNA]</scope>
    <source>
        <strain evidence="2">cv. Yunnan</strain>
        <tissue evidence="1">Leaves</tissue>
    </source>
</reference>
<reference evidence="2" key="1">
    <citation type="journal article" date="2022" name="Mol. Ecol. Resour.">
        <title>The genomes of chicory, endive, great burdock and yacon provide insights into Asteraceae palaeo-polyploidization history and plant inulin production.</title>
        <authorList>
            <person name="Fan W."/>
            <person name="Wang S."/>
            <person name="Wang H."/>
            <person name="Wang A."/>
            <person name="Jiang F."/>
            <person name="Liu H."/>
            <person name="Zhao H."/>
            <person name="Xu D."/>
            <person name="Zhang Y."/>
        </authorList>
    </citation>
    <scope>NUCLEOTIDE SEQUENCE [LARGE SCALE GENOMIC DNA]</scope>
    <source>
        <strain evidence="2">cv. Yunnan</strain>
    </source>
</reference>
<dbReference type="Proteomes" id="UP001056120">
    <property type="component" value="Linkage Group LG04"/>
</dbReference>
<gene>
    <name evidence="1" type="ORF">L1987_10915</name>
</gene>
<organism evidence="1 2">
    <name type="scientific">Smallanthus sonchifolius</name>
    <dbReference type="NCBI Taxonomy" id="185202"/>
    <lineage>
        <taxon>Eukaryota</taxon>
        <taxon>Viridiplantae</taxon>
        <taxon>Streptophyta</taxon>
        <taxon>Embryophyta</taxon>
        <taxon>Tracheophyta</taxon>
        <taxon>Spermatophyta</taxon>
        <taxon>Magnoliopsida</taxon>
        <taxon>eudicotyledons</taxon>
        <taxon>Gunneridae</taxon>
        <taxon>Pentapetalae</taxon>
        <taxon>asterids</taxon>
        <taxon>campanulids</taxon>
        <taxon>Asterales</taxon>
        <taxon>Asteraceae</taxon>
        <taxon>Asteroideae</taxon>
        <taxon>Heliantheae alliance</taxon>
        <taxon>Millerieae</taxon>
        <taxon>Smallanthus</taxon>
    </lineage>
</organism>
<dbReference type="EMBL" id="CM042021">
    <property type="protein sequence ID" value="KAI3817126.1"/>
    <property type="molecule type" value="Genomic_DNA"/>
</dbReference>
<sequence>MLIASDDKKGQKCITTDVDLPYPYPIHFVHVTVVLQRLRSYPPISDPTDNPSSITVRESPSDLVLQIRGNRTD</sequence>
<accession>A0ACB9JBP2</accession>
<keyword evidence="2" id="KW-1185">Reference proteome</keyword>
<comment type="caution">
    <text evidence="1">The sequence shown here is derived from an EMBL/GenBank/DDBJ whole genome shotgun (WGS) entry which is preliminary data.</text>
</comment>